<dbReference type="SMART" id="SM00369">
    <property type="entry name" value="LRR_TYP"/>
    <property type="match status" value="3"/>
</dbReference>
<dbReference type="AlphaFoldDB" id="A0A5M9JSD1"/>
<dbReference type="Proteomes" id="UP000322873">
    <property type="component" value="Unassembled WGS sequence"/>
</dbReference>
<dbReference type="Pfam" id="PF23598">
    <property type="entry name" value="LRR_14"/>
    <property type="match status" value="1"/>
</dbReference>
<organism evidence="5 6">
    <name type="scientific">Monilinia fructicola</name>
    <name type="common">Brown rot fungus</name>
    <name type="synonym">Ciboria fructicola</name>
    <dbReference type="NCBI Taxonomy" id="38448"/>
    <lineage>
        <taxon>Eukaryota</taxon>
        <taxon>Fungi</taxon>
        <taxon>Dikarya</taxon>
        <taxon>Ascomycota</taxon>
        <taxon>Pezizomycotina</taxon>
        <taxon>Leotiomycetes</taxon>
        <taxon>Helotiales</taxon>
        <taxon>Sclerotiniaceae</taxon>
        <taxon>Monilinia</taxon>
    </lineage>
</organism>
<sequence length="335" mass="37701">MYFTTRYLNVRNNIIREFPLAICQLTSLEILDLGRNKLRILPPDIINLTSLKVLSVQKNRIEELPLCVADMTSLQVLKLDGNPLRFPPKEVLQPQPLNSPIGGPSKKVKIEDITVTTQIKRFLKHKAMGRPETESGEKNQAKAPETQRPTVKRVPRALLYLPDRIKEGFRNRTQHFDGPVCCLSLSEAQMRGFAATARASCKPTVIAQTRSSVDRSRRMGIVSRKAAELGTVDETNRSNRYSLHNRGLSHGSAMQGNSIGSNGNTMSQQAQQTPLDELPMCAAYQAYQNVNENLLRHPIIEGAKVYYQDVQRYDSYSEEDEEASPRSNENVKRPA</sequence>
<feature type="compositionally biased region" description="Basic and acidic residues" evidence="3">
    <location>
        <begin position="129"/>
        <end position="140"/>
    </location>
</feature>
<dbReference type="PANTHER" id="PTHR48051:SF1">
    <property type="entry name" value="RAS SUPPRESSOR PROTEIN 1"/>
    <property type="match status" value="1"/>
</dbReference>
<dbReference type="VEuPathDB" id="FungiDB:MFRU_016g00140"/>
<dbReference type="InterPro" id="IPR003591">
    <property type="entry name" value="Leu-rich_rpt_typical-subtyp"/>
</dbReference>
<protein>
    <recommendedName>
        <fullName evidence="4">Disease resistance R13L4/SHOC-2-like LRR domain-containing protein</fullName>
    </recommendedName>
</protein>
<comment type="caution">
    <text evidence="5">The sequence shown here is derived from an EMBL/GenBank/DDBJ whole genome shotgun (WGS) entry which is preliminary data.</text>
</comment>
<gene>
    <name evidence="5" type="ORF">EYC84_001520</name>
</gene>
<dbReference type="GO" id="GO:0005737">
    <property type="term" value="C:cytoplasm"/>
    <property type="evidence" value="ECO:0007669"/>
    <property type="project" value="TreeGrafter"/>
</dbReference>
<evidence type="ECO:0000259" key="4">
    <source>
        <dbReference type="Pfam" id="PF23598"/>
    </source>
</evidence>
<dbReference type="Gene3D" id="3.80.10.10">
    <property type="entry name" value="Ribonuclease Inhibitor"/>
    <property type="match status" value="1"/>
</dbReference>
<evidence type="ECO:0000313" key="6">
    <source>
        <dbReference type="Proteomes" id="UP000322873"/>
    </source>
</evidence>
<proteinExistence type="predicted"/>
<feature type="region of interest" description="Disordered" evidence="3">
    <location>
        <begin position="124"/>
        <end position="149"/>
    </location>
</feature>
<keyword evidence="6" id="KW-1185">Reference proteome</keyword>
<dbReference type="SUPFAM" id="SSF52075">
    <property type="entry name" value="Outer arm dynein light chain 1"/>
    <property type="match status" value="1"/>
</dbReference>
<dbReference type="InterPro" id="IPR055414">
    <property type="entry name" value="LRR_R13L4/SHOC2-like"/>
</dbReference>
<evidence type="ECO:0000256" key="1">
    <source>
        <dbReference type="ARBA" id="ARBA00022614"/>
    </source>
</evidence>
<evidence type="ECO:0000313" key="5">
    <source>
        <dbReference type="EMBL" id="KAA8571520.1"/>
    </source>
</evidence>
<dbReference type="InterPro" id="IPR032675">
    <property type="entry name" value="LRR_dom_sf"/>
</dbReference>
<dbReference type="InterPro" id="IPR050216">
    <property type="entry name" value="LRR_domain-containing"/>
</dbReference>
<dbReference type="EMBL" id="VICG01000005">
    <property type="protein sequence ID" value="KAA8571520.1"/>
    <property type="molecule type" value="Genomic_DNA"/>
</dbReference>
<evidence type="ECO:0000256" key="2">
    <source>
        <dbReference type="ARBA" id="ARBA00022737"/>
    </source>
</evidence>
<dbReference type="PANTHER" id="PTHR48051">
    <property type="match status" value="1"/>
</dbReference>
<evidence type="ECO:0000256" key="3">
    <source>
        <dbReference type="SAM" id="MobiDB-lite"/>
    </source>
</evidence>
<name>A0A5M9JSD1_MONFR</name>
<keyword evidence="2" id="KW-0677">Repeat</keyword>
<feature type="domain" description="Disease resistance R13L4/SHOC-2-like LRR" evidence="4">
    <location>
        <begin position="5"/>
        <end position="79"/>
    </location>
</feature>
<reference evidence="5 6" key="1">
    <citation type="submission" date="2019-06" db="EMBL/GenBank/DDBJ databases">
        <title>Genome Sequence of the Brown Rot Fungal Pathogen Monilinia fructicola.</title>
        <authorList>
            <person name="De Miccolis Angelini R.M."/>
            <person name="Landi L."/>
            <person name="Abate D."/>
            <person name="Pollastro S."/>
            <person name="Romanazzi G."/>
            <person name="Faretra F."/>
        </authorList>
    </citation>
    <scope>NUCLEOTIDE SEQUENCE [LARGE SCALE GENOMIC DNA]</scope>
    <source>
        <strain evidence="5 6">Mfrc123</strain>
    </source>
</reference>
<feature type="region of interest" description="Disordered" evidence="3">
    <location>
        <begin position="314"/>
        <end position="335"/>
    </location>
</feature>
<accession>A0A5M9JSD1</accession>
<keyword evidence="1" id="KW-0433">Leucine-rich repeat</keyword>